<dbReference type="Gene3D" id="3.40.50.2020">
    <property type="match status" value="1"/>
</dbReference>
<keyword evidence="4" id="KW-1185">Reference proteome</keyword>
<reference evidence="3 4" key="1">
    <citation type="submission" date="2017-10" db="EMBL/GenBank/DDBJ databases">
        <title>Bacillus sp. nov., a halophilic bacterium isolated from a Keqin Lake.</title>
        <authorList>
            <person name="Wang H."/>
        </authorList>
    </citation>
    <scope>NUCLEOTIDE SEQUENCE [LARGE SCALE GENOMIC DNA]</scope>
    <source>
        <strain evidence="3 4">KQ-12</strain>
    </source>
</reference>
<dbReference type="Pfam" id="PF00156">
    <property type="entry name" value="Pribosyltran"/>
    <property type="match status" value="1"/>
</dbReference>
<dbReference type="OrthoDB" id="9779910at2"/>
<evidence type="ECO:0000256" key="1">
    <source>
        <dbReference type="ARBA" id="ARBA00008007"/>
    </source>
</evidence>
<dbReference type="EMBL" id="PDOD01000003">
    <property type="protein sequence ID" value="PYZ92780.1"/>
    <property type="molecule type" value="Genomic_DNA"/>
</dbReference>
<dbReference type="InterPro" id="IPR051910">
    <property type="entry name" value="ComF/GntX_DNA_util-trans"/>
</dbReference>
<protein>
    <recommendedName>
        <fullName evidence="2">Phosphoribosyltransferase domain-containing protein</fullName>
    </recommendedName>
</protein>
<dbReference type="Proteomes" id="UP000248214">
    <property type="component" value="Unassembled WGS sequence"/>
</dbReference>
<comment type="caution">
    <text evidence="3">The sequence shown here is derived from an EMBL/GenBank/DDBJ whole genome shotgun (WGS) entry which is preliminary data.</text>
</comment>
<comment type="similarity">
    <text evidence="1">Belongs to the ComF/GntX family.</text>
</comment>
<dbReference type="AlphaFoldDB" id="A0A323TDF2"/>
<organism evidence="3 4">
    <name type="scientific">Salipaludibacillus keqinensis</name>
    <dbReference type="NCBI Taxonomy" id="2045207"/>
    <lineage>
        <taxon>Bacteria</taxon>
        <taxon>Bacillati</taxon>
        <taxon>Bacillota</taxon>
        <taxon>Bacilli</taxon>
        <taxon>Bacillales</taxon>
        <taxon>Bacillaceae</taxon>
    </lineage>
</organism>
<dbReference type="PANTHER" id="PTHR47505:SF1">
    <property type="entry name" value="DNA UTILIZATION PROTEIN YHGH"/>
    <property type="match status" value="1"/>
</dbReference>
<dbReference type="CDD" id="cd06223">
    <property type="entry name" value="PRTases_typeI"/>
    <property type="match status" value="1"/>
</dbReference>
<dbReference type="SUPFAM" id="SSF53271">
    <property type="entry name" value="PRTase-like"/>
    <property type="match status" value="1"/>
</dbReference>
<sequence>MTSWRDHLSETNRCLYCHEVFSGEVNWTWALGLSEEKLLCPACEGKLEEIKETGCDMCGRPVEQEGHEFVDSTVKRSASFVSKPQFLCRDCSRWGEEDRWKNHSLKHRALYSYNDFLQEVMATFKYRGDAEIATLFSGKLKKLAKSAGRIDVVTVIPLADDRLWERGFNQAELLAGAFRVRHLLVRTVSTEKQSKRDRRGRMAALEGAFRMSEEGERLELSGKRVLIVDDIYTTGSTLRSAASVMYEAGAVEVLAVTVARATGKLKK</sequence>
<dbReference type="InterPro" id="IPR000836">
    <property type="entry name" value="PRTase_dom"/>
</dbReference>
<dbReference type="PANTHER" id="PTHR47505">
    <property type="entry name" value="DNA UTILIZATION PROTEIN YHGH"/>
    <property type="match status" value="1"/>
</dbReference>
<accession>A0A323TDF2</accession>
<evidence type="ECO:0000313" key="3">
    <source>
        <dbReference type="EMBL" id="PYZ92780.1"/>
    </source>
</evidence>
<name>A0A323TDF2_9BACI</name>
<evidence type="ECO:0000259" key="2">
    <source>
        <dbReference type="Pfam" id="PF00156"/>
    </source>
</evidence>
<gene>
    <name evidence="3" type="ORF">CR194_14095</name>
</gene>
<proteinExistence type="inferred from homology"/>
<evidence type="ECO:0000313" key="4">
    <source>
        <dbReference type="Proteomes" id="UP000248214"/>
    </source>
</evidence>
<dbReference type="InterPro" id="IPR029057">
    <property type="entry name" value="PRTase-like"/>
</dbReference>
<dbReference type="RefSeq" id="WP_110610328.1">
    <property type="nucleotide sequence ID" value="NZ_PDOD01000003.1"/>
</dbReference>
<feature type="domain" description="Phosphoribosyltransferase" evidence="2">
    <location>
        <begin position="216"/>
        <end position="261"/>
    </location>
</feature>